<dbReference type="PATRIC" id="fig|50340.43.peg.522"/>
<comment type="caution">
    <text evidence="2">The sequence shown here is derived from an EMBL/GenBank/DDBJ whole genome shotgun (WGS) entry which is preliminary data.</text>
</comment>
<protein>
    <submittedName>
        <fullName evidence="2">Conjugative transfer region protein, TIGR03750 family</fullName>
    </submittedName>
</protein>
<evidence type="ECO:0000313" key="2">
    <source>
        <dbReference type="EMBL" id="KPA90092.1"/>
    </source>
</evidence>
<keyword evidence="1" id="KW-0812">Transmembrane</keyword>
<keyword evidence="1" id="KW-0472">Membrane</keyword>
<feature type="transmembrane region" description="Helical" evidence="1">
    <location>
        <begin position="37"/>
        <end position="57"/>
    </location>
</feature>
<organism evidence="2 3">
    <name type="scientific">Pseudomonas asplenii</name>
    <dbReference type="NCBI Taxonomy" id="53407"/>
    <lineage>
        <taxon>Bacteria</taxon>
        <taxon>Pseudomonadati</taxon>
        <taxon>Pseudomonadota</taxon>
        <taxon>Gammaproteobacteria</taxon>
        <taxon>Pseudomonadales</taxon>
        <taxon>Pseudomonadaceae</taxon>
        <taxon>Pseudomonas</taxon>
    </lineage>
</organism>
<dbReference type="RefSeq" id="WP_054058731.1">
    <property type="nucleotide sequence ID" value="NZ_JAQMZR010000016.1"/>
</dbReference>
<dbReference type="EMBL" id="JSYZ01000011">
    <property type="protein sequence ID" value="KPA90092.1"/>
    <property type="molecule type" value="Genomic_DNA"/>
</dbReference>
<evidence type="ECO:0000256" key="1">
    <source>
        <dbReference type="SAM" id="Phobius"/>
    </source>
</evidence>
<dbReference type="AlphaFoldDB" id="A0A0N0E3H0"/>
<keyword evidence="1" id="KW-1133">Transmembrane helix</keyword>
<sequence>MTHDPDHCLPDGTIRFLPSRLNHQPVIVLGLTADEMWITLIAAALVGAGLGTVAAILLQSIALMPSGIVLCMGLGLFVGGRLLRRHKRGKPQTWLYRYLQWYLATRSAVPAAWVGGHDLVNRSGLWSTRRSPRP</sequence>
<dbReference type="InterPro" id="IPR021877">
    <property type="entry name" value="DUF3487"/>
</dbReference>
<dbReference type="OrthoDB" id="8907898at2"/>
<reference evidence="2 3" key="1">
    <citation type="journal article" date="2015" name="PLoS ONE">
        <title>Rice-Infecting Pseudomonas Genomes Are Highly Accessorized and Harbor Multiple Putative Virulence Mechanisms to Cause Sheath Brown Rot.</title>
        <authorList>
            <person name="Quibod I.L."/>
            <person name="Grande G."/>
            <person name="Oreiro E.G."/>
            <person name="Borja F.N."/>
            <person name="Dossa G.S."/>
            <person name="Mauleon R."/>
            <person name="Cruz C.V."/>
            <person name="Oliva R."/>
        </authorList>
    </citation>
    <scope>NUCLEOTIDE SEQUENCE [LARGE SCALE GENOMIC DNA]</scope>
    <source>
        <strain evidence="2 3">IRRI 6609</strain>
    </source>
</reference>
<feature type="transmembrane region" description="Helical" evidence="1">
    <location>
        <begin position="63"/>
        <end position="83"/>
    </location>
</feature>
<proteinExistence type="predicted"/>
<gene>
    <name evidence="2" type="ORF">PF66_03225</name>
</gene>
<evidence type="ECO:0000313" key="3">
    <source>
        <dbReference type="Proteomes" id="UP000037931"/>
    </source>
</evidence>
<dbReference type="Pfam" id="PF11990">
    <property type="entry name" value="DUF3487"/>
    <property type="match status" value="1"/>
</dbReference>
<keyword evidence="3" id="KW-1185">Reference proteome</keyword>
<name>A0A0N0E3H0_9PSED</name>
<accession>A0A0N0E3H0</accession>
<dbReference type="STRING" id="50340.PF66_03225"/>
<dbReference type="NCBIfam" id="TIGR03750">
    <property type="entry name" value="conj_TIGR03750"/>
    <property type="match status" value="1"/>
</dbReference>
<dbReference type="Proteomes" id="UP000037931">
    <property type="component" value="Unassembled WGS sequence"/>
</dbReference>